<dbReference type="PROSITE" id="PS51355">
    <property type="entry name" value="GLUTATHIONE_PEROXID_3"/>
    <property type="match status" value="1"/>
</dbReference>
<gene>
    <name evidence="6" type="ORF">CINCED_3A007330</name>
</gene>
<sequence>MELQERIIIFFAATFLWQMSFSSVIDAEELSSTVTLENSRLTVDNSAKTTTSIYDITVKDLNGNDVCLNKYKGQVLLIVNYASACLFTSENVNSLSELALKYGPQGLKVLIFPSNTFYELTSKLLTKCEDNIESLRSININHGLPPISDNDDQSKQLHNLNHLKNIEPSNHESITNIQTNLLQPGSLGTQLLNNNDQNNKAYYKDEVVLQNKDSISNYETKFHKTQEMNHELNDDVLITSHNPDTSTKVTKETIINKTENNKLGNEKNQSQSQMDTYRFNRNKIKIIDMDNPEITKSQTISQINRLENNESSSGEKQSQSQMDTDRFNRNKIKIIDMDNPEITKSQTISQINRLEKKESSSGEESSQLQVDTDRFNRNRIKTIDKDNPEYLNSRTISQNNRLENKASKDNSRKIPSDLDDNNSGFNTIKTIHTEYTTNNNKKDKIGDSLTGFKIDDYLDKTIPTKGTDSIGQD</sequence>
<dbReference type="Pfam" id="PF00255">
    <property type="entry name" value="GSHPx"/>
    <property type="match status" value="1"/>
</dbReference>
<dbReference type="GO" id="GO:0004601">
    <property type="term" value="F:peroxidase activity"/>
    <property type="evidence" value="ECO:0007669"/>
    <property type="project" value="UniProtKB-KW"/>
</dbReference>
<protein>
    <submittedName>
        <fullName evidence="6">Thioredoxin-like fold,Glutathione peroxidase</fullName>
    </submittedName>
</protein>
<feature type="chain" id="PRO_5022814534" evidence="5">
    <location>
        <begin position="28"/>
        <end position="473"/>
    </location>
</feature>
<proteinExistence type="inferred from homology"/>
<feature type="region of interest" description="Disordered" evidence="4">
    <location>
        <begin position="396"/>
        <end position="420"/>
    </location>
</feature>
<dbReference type="Gene3D" id="3.40.30.10">
    <property type="entry name" value="Glutaredoxin"/>
    <property type="match status" value="1"/>
</dbReference>
<dbReference type="PANTHER" id="PTHR11592:SF78">
    <property type="entry name" value="GLUTATHIONE PEROXIDASE"/>
    <property type="match status" value="1"/>
</dbReference>
<name>A0A5E4N9V8_9HEMI</name>
<keyword evidence="3" id="KW-0560">Oxidoreductase</keyword>
<evidence type="ECO:0000256" key="5">
    <source>
        <dbReference type="SAM" id="SignalP"/>
    </source>
</evidence>
<feature type="signal peptide" evidence="5">
    <location>
        <begin position="1"/>
        <end position="27"/>
    </location>
</feature>
<reference evidence="6 7" key="1">
    <citation type="submission" date="2019-08" db="EMBL/GenBank/DDBJ databases">
        <authorList>
            <person name="Alioto T."/>
            <person name="Alioto T."/>
            <person name="Gomez Garrido J."/>
        </authorList>
    </citation>
    <scope>NUCLEOTIDE SEQUENCE [LARGE SCALE GENOMIC DNA]</scope>
</reference>
<evidence type="ECO:0000256" key="1">
    <source>
        <dbReference type="ARBA" id="ARBA00006926"/>
    </source>
</evidence>
<evidence type="ECO:0000313" key="6">
    <source>
        <dbReference type="EMBL" id="VVC40564.1"/>
    </source>
</evidence>
<feature type="compositionally biased region" description="Basic and acidic residues" evidence="4">
    <location>
        <begin position="402"/>
        <end position="416"/>
    </location>
</feature>
<feature type="region of interest" description="Disordered" evidence="4">
    <location>
        <begin position="351"/>
        <end position="379"/>
    </location>
</feature>
<keyword evidence="2 6" id="KW-0575">Peroxidase</keyword>
<evidence type="ECO:0000256" key="3">
    <source>
        <dbReference type="ARBA" id="ARBA00023002"/>
    </source>
</evidence>
<dbReference type="AlphaFoldDB" id="A0A5E4N9V8"/>
<dbReference type="InterPro" id="IPR036249">
    <property type="entry name" value="Thioredoxin-like_sf"/>
</dbReference>
<dbReference type="SUPFAM" id="SSF52833">
    <property type="entry name" value="Thioredoxin-like"/>
    <property type="match status" value="1"/>
</dbReference>
<dbReference type="EMBL" id="CABPRJ010001905">
    <property type="protein sequence ID" value="VVC40564.1"/>
    <property type="molecule type" value="Genomic_DNA"/>
</dbReference>
<evidence type="ECO:0000256" key="2">
    <source>
        <dbReference type="ARBA" id="ARBA00022559"/>
    </source>
</evidence>
<dbReference type="Proteomes" id="UP000325440">
    <property type="component" value="Unassembled WGS sequence"/>
</dbReference>
<keyword evidence="5" id="KW-0732">Signal</keyword>
<feature type="non-terminal residue" evidence="6">
    <location>
        <position position="473"/>
    </location>
</feature>
<dbReference type="OrthoDB" id="446890at2759"/>
<evidence type="ECO:0000313" key="7">
    <source>
        <dbReference type="Proteomes" id="UP000325440"/>
    </source>
</evidence>
<dbReference type="PANTHER" id="PTHR11592">
    <property type="entry name" value="GLUTATHIONE PEROXIDASE"/>
    <property type="match status" value="1"/>
</dbReference>
<evidence type="ECO:0000256" key="4">
    <source>
        <dbReference type="SAM" id="MobiDB-lite"/>
    </source>
</evidence>
<dbReference type="GO" id="GO:0006979">
    <property type="term" value="P:response to oxidative stress"/>
    <property type="evidence" value="ECO:0007669"/>
    <property type="project" value="InterPro"/>
</dbReference>
<dbReference type="InterPro" id="IPR000889">
    <property type="entry name" value="Glutathione_peroxidase"/>
</dbReference>
<accession>A0A5E4N9V8</accession>
<keyword evidence="7" id="KW-1185">Reference proteome</keyword>
<organism evidence="6 7">
    <name type="scientific">Cinara cedri</name>
    <dbReference type="NCBI Taxonomy" id="506608"/>
    <lineage>
        <taxon>Eukaryota</taxon>
        <taxon>Metazoa</taxon>
        <taxon>Ecdysozoa</taxon>
        <taxon>Arthropoda</taxon>
        <taxon>Hexapoda</taxon>
        <taxon>Insecta</taxon>
        <taxon>Pterygota</taxon>
        <taxon>Neoptera</taxon>
        <taxon>Paraneoptera</taxon>
        <taxon>Hemiptera</taxon>
        <taxon>Sternorrhyncha</taxon>
        <taxon>Aphidomorpha</taxon>
        <taxon>Aphidoidea</taxon>
        <taxon>Aphididae</taxon>
        <taxon>Lachninae</taxon>
        <taxon>Cinara</taxon>
    </lineage>
</organism>
<comment type="similarity">
    <text evidence="1">Belongs to the glutathione peroxidase family.</text>
</comment>